<protein>
    <submittedName>
        <fullName evidence="10">RNA polymerase II elongation factor</fullName>
    </submittedName>
</protein>
<dbReference type="SMART" id="SM00510">
    <property type="entry name" value="TFS2M"/>
    <property type="match status" value="1"/>
</dbReference>
<feature type="domain" description="TFIIS central" evidence="9">
    <location>
        <begin position="183"/>
        <end position="275"/>
    </location>
</feature>
<evidence type="ECO:0000256" key="3">
    <source>
        <dbReference type="ARBA" id="ARBA00022771"/>
    </source>
</evidence>
<dbReference type="EMBL" id="ADBJ01000025">
    <property type="protein sequence ID" value="EFA81500.1"/>
    <property type="molecule type" value="Genomic_DNA"/>
</dbReference>
<evidence type="ECO:0000313" key="10">
    <source>
        <dbReference type="EMBL" id="EFA81500.1"/>
    </source>
</evidence>
<dbReference type="GO" id="GO:0008270">
    <property type="term" value="F:zinc ion binding"/>
    <property type="evidence" value="ECO:0007669"/>
    <property type="project" value="UniProtKB-KW"/>
</dbReference>
<feature type="compositionally biased region" description="Low complexity" evidence="7">
    <location>
        <begin position="118"/>
        <end position="128"/>
    </location>
</feature>
<keyword evidence="10" id="KW-0251">Elongation factor</keyword>
<feature type="compositionally biased region" description="Polar residues" evidence="7">
    <location>
        <begin position="162"/>
        <end position="174"/>
    </location>
</feature>
<comment type="subcellular location">
    <subcellularLocation>
        <location evidence="1 6">Nucleus</location>
    </subcellularLocation>
</comment>
<dbReference type="Gene3D" id="1.20.930.10">
    <property type="entry name" value="Conserved domain common to transcription factors TFIIS, elongin A, CRSP70"/>
    <property type="match status" value="1"/>
</dbReference>
<dbReference type="InParanoid" id="D3BAB3"/>
<evidence type="ECO:0000256" key="5">
    <source>
        <dbReference type="ARBA" id="ARBA00023242"/>
    </source>
</evidence>
<dbReference type="PANTHER" id="PTHR11477:SF0">
    <property type="entry name" value="IP08861P-RELATED"/>
    <property type="match status" value="1"/>
</dbReference>
<keyword evidence="5 6" id="KW-0539">Nucleus</keyword>
<keyword evidence="11" id="KW-1185">Reference proteome</keyword>
<dbReference type="PROSITE" id="PS51319">
    <property type="entry name" value="TFIIS_N"/>
    <property type="match status" value="1"/>
</dbReference>
<sequence length="275" mass="30216">MEGEIVELKQQLDNAVKDDDLDTVLALLKAISLLDISKDLLQKTAIGKSVGLLRKNKNEAISKNALELVDKWKEQLATKTTPASSTPPIKKESTTTTTTSSSSVKKEKDLKEKEKESSPPQSSSLTPSLKRKLDIKDEKKENEDGSSASTTAAKPYSPISVKKQQSSRSTSYSTELPYLSDDTRAKTMKLIADSLEDKSGVETLMHHNQAAAAIESEMYNIFNGPTTEYRTKARSIIFNLKQNKALRDSILSAEISITRFCSMDSNVSTTTTTTS</sequence>
<dbReference type="Proteomes" id="UP000001396">
    <property type="component" value="Unassembled WGS sequence"/>
</dbReference>
<reference evidence="10 11" key="1">
    <citation type="journal article" date="2011" name="Genome Res.">
        <title>Phylogeny-wide analysis of social amoeba genomes highlights ancient origins for complex intercellular communication.</title>
        <authorList>
            <person name="Heidel A.J."/>
            <person name="Lawal H.M."/>
            <person name="Felder M."/>
            <person name="Schilde C."/>
            <person name="Helps N.R."/>
            <person name="Tunggal B."/>
            <person name="Rivero F."/>
            <person name="John U."/>
            <person name="Schleicher M."/>
            <person name="Eichinger L."/>
            <person name="Platzer M."/>
            <person name="Noegel A.A."/>
            <person name="Schaap P."/>
            <person name="Gloeckner G."/>
        </authorList>
    </citation>
    <scope>NUCLEOTIDE SEQUENCE [LARGE SCALE GENOMIC DNA]</scope>
    <source>
        <strain evidence="11">ATCC 26659 / Pp 5 / PN500</strain>
    </source>
</reference>
<evidence type="ECO:0000259" key="9">
    <source>
        <dbReference type="PROSITE" id="PS51321"/>
    </source>
</evidence>
<name>D3BAB3_HETP5</name>
<dbReference type="FunCoup" id="D3BAB3">
    <property type="interactions" value="999"/>
</dbReference>
<dbReference type="Gene3D" id="1.10.472.30">
    <property type="entry name" value="Transcription elongation factor S-II, central domain"/>
    <property type="match status" value="1"/>
</dbReference>
<comment type="caution">
    <text evidence="10">The sequence shown here is derived from an EMBL/GenBank/DDBJ whole genome shotgun (WGS) entry which is preliminary data.</text>
</comment>
<dbReference type="CDD" id="cd00183">
    <property type="entry name" value="TFIIS_I"/>
    <property type="match status" value="1"/>
</dbReference>
<dbReference type="SUPFAM" id="SSF46942">
    <property type="entry name" value="Elongation factor TFIIS domain 2"/>
    <property type="match status" value="1"/>
</dbReference>
<organism evidence="10 11">
    <name type="scientific">Heterostelium pallidum (strain ATCC 26659 / Pp 5 / PN500)</name>
    <name type="common">Cellular slime mold</name>
    <name type="synonym">Polysphondylium pallidum</name>
    <dbReference type="NCBI Taxonomy" id="670386"/>
    <lineage>
        <taxon>Eukaryota</taxon>
        <taxon>Amoebozoa</taxon>
        <taxon>Evosea</taxon>
        <taxon>Eumycetozoa</taxon>
        <taxon>Dictyostelia</taxon>
        <taxon>Acytosteliales</taxon>
        <taxon>Acytosteliaceae</taxon>
        <taxon>Heterostelium</taxon>
    </lineage>
</organism>
<evidence type="ECO:0000256" key="7">
    <source>
        <dbReference type="SAM" id="MobiDB-lite"/>
    </source>
</evidence>
<keyword evidence="4" id="KW-0862">Zinc</keyword>
<keyword evidence="10" id="KW-0648">Protein biosynthesis</keyword>
<evidence type="ECO:0000256" key="4">
    <source>
        <dbReference type="ARBA" id="ARBA00022833"/>
    </source>
</evidence>
<evidence type="ECO:0000256" key="1">
    <source>
        <dbReference type="ARBA" id="ARBA00004123"/>
    </source>
</evidence>
<feature type="compositionally biased region" description="Basic and acidic residues" evidence="7">
    <location>
        <begin position="104"/>
        <end position="117"/>
    </location>
</feature>
<evidence type="ECO:0000259" key="8">
    <source>
        <dbReference type="PROSITE" id="PS51319"/>
    </source>
</evidence>
<dbReference type="SUPFAM" id="SSF47676">
    <property type="entry name" value="Conserved domain common to transcription factors TFIIS, elongin A, CRSP70"/>
    <property type="match status" value="1"/>
</dbReference>
<evidence type="ECO:0000256" key="2">
    <source>
        <dbReference type="ARBA" id="ARBA00022723"/>
    </source>
</evidence>
<keyword evidence="3" id="KW-0863">Zinc-finger</keyword>
<dbReference type="PROSITE" id="PS51321">
    <property type="entry name" value="TFIIS_CENTRAL"/>
    <property type="match status" value="1"/>
</dbReference>
<dbReference type="InterPro" id="IPR017923">
    <property type="entry name" value="TFIIS_N"/>
</dbReference>
<gene>
    <name evidence="10" type="primary">tcea1</name>
    <name evidence="10" type="ORF">PPL_05489</name>
</gene>
<feature type="compositionally biased region" description="Low complexity" evidence="7">
    <location>
        <begin position="78"/>
        <end position="103"/>
    </location>
</feature>
<dbReference type="InterPro" id="IPR003617">
    <property type="entry name" value="TFIIS/CRSP70_N_sub"/>
</dbReference>
<dbReference type="InterPro" id="IPR035441">
    <property type="entry name" value="TFIIS/LEDGF_dom_sf"/>
</dbReference>
<dbReference type="SMART" id="SM00509">
    <property type="entry name" value="TFS2N"/>
    <property type="match status" value="1"/>
</dbReference>
<dbReference type="Pfam" id="PF08711">
    <property type="entry name" value="Med26"/>
    <property type="match status" value="1"/>
</dbReference>
<feature type="region of interest" description="Disordered" evidence="7">
    <location>
        <begin position="78"/>
        <end position="175"/>
    </location>
</feature>
<dbReference type="InterPro" id="IPR003618">
    <property type="entry name" value="TFIIS_cen_dom"/>
</dbReference>
<dbReference type="GO" id="GO:0003746">
    <property type="term" value="F:translation elongation factor activity"/>
    <property type="evidence" value="ECO:0007669"/>
    <property type="project" value="UniProtKB-KW"/>
</dbReference>
<feature type="domain" description="TFIIS N-terminal" evidence="8">
    <location>
        <begin position="1"/>
        <end position="79"/>
    </location>
</feature>
<dbReference type="GO" id="GO:0006351">
    <property type="term" value="P:DNA-templated transcription"/>
    <property type="evidence" value="ECO:0007669"/>
    <property type="project" value="InterPro"/>
</dbReference>
<evidence type="ECO:0000256" key="6">
    <source>
        <dbReference type="PROSITE-ProRule" id="PRU00649"/>
    </source>
</evidence>
<dbReference type="GO" id="GO:0005634">
    <property type="term" value="C:nucleus"/>
    <property type="evidence" value="ECO:0007669"/>
    <property type="project" value="UniProtKB-SubCell"/>
</dbReference>
<proteinExistence type="predicted"/>
<dbReference type="AlphaFoldDB" id="D3BAB3"/>
<accession>D3BAB3</accession>
<dbReference type="GeneID" id="31360973"/>
<dbReference type="InterPro" id="IPR036575">
    <property type="entry name" value="TFIIS_cen_dom_sf"/>
</dbReference>
<keyword evidence="2" id="KW-0479">Metal-binding</keyword>
<dbReference type="Pfam" id="PF07500">
    <property type="entry name" value="TFIIS_M"/>
    <property type="match status" value="1"/>
</dbReference>
<feature type="compositionally biased region" description="Basic and acidic residues" evidence="7">
    <location>
        <begin position="131"/>
        <end position="143"/>
    </location>
</feature>
<evidence type="ECO:0000313" key="11">
    <source>
        <dbReference type="Proteomes" id="UP000001396"/>
    </source>
</evidence>
<dbReference type="STRING" id="670386.D3BAB3"/>
<dbReference type="PANTHER" id="PTHR11477">
    <property type="entry name" value="TRANSCRIPTION FACTOR S-II ZINC FINGER DOMAIN-CONTAINING PROTEIN"/>
    <property type="match status" value="1"/>
</dbReference>
<dbReference type="RefSeq" id="XP_020433617.1">
    <property type="nucleotide sequence ID" value="XM_020576368.1"/>
</dbReference>